<proteinExistence type="predicted"/>
<keyword evidence="4" id="KW-1185">Reference proteome</keyword>
<accession>A0AAW0PTG2</accession>
<feature type="region of interest" description="Disordered" evidence="1">
    <location>
        <begin position="75"/>
        <end position="107"/>
    </location>
</feature>
<feature type="region of interest" description="Disordered" evidence="1">
    <location>
        <begin position="44"/>
        <end position="63"/>
    </location>
</feature>
<feature type="compositionally biased region" description="Polar residues" evidence="1">
    <location>
        <begin position="88"/>
        <end position="107"/>
    </location>
</feature>
<sequence length="107" mass="11680">MDGPREKRRKQAHPQRKHVRVEQVPVSVLVWALVSVLVWALTRGRTGLSPGPGPSPDSGLSFSLDEVFNRKDTAVIYPESPEKPGKNQVRTGSGPTQDQVRTGSEPG</sequence>
<organism evidence="3 4">
    <name type="scientific">Mugilogobius chulae</name>
    <name type="common">yellowstripe goby</name>
    <dbReference type="NCBI Taxonomy" id="88201"/>
    <lineage>
        <taxon>Eukaryota</taxon>
        <taxon>Metazoa</taxon>
        <taxon>Chordata</taxon>
        <taxon>Craniata</taxon>
        <taxon>Vertebrata</taxon>
        <taxon>Euteleostomi</taxon>
        <taxon>Actinopterygii</taxon>
        <taxon>Neopterygii</taxon>
        <taxon>Teleostei</taxon>
        <taxon>Neoteleostei</taxon>
        <taxon>Acanthomorphata</taxon>
        <taxon>Gobiaria</taxon>
        <taxon>Gobiiformes</taxon>
        <taxon>Gobioidei</taxon>
        <taxon>Gobiidae</taxon>
        <taxon>Gobionellinae</taxon>
        <taxon>Mugilogobius</taxon>
    </lineage>
</organism>
<feature type="region of interest" description="Disordered" evidence="1">
    <location>
        <begin position="1"/>
        <end position="20"/>
    </location>
</feature>
<name>A0AAW0PTG2_9GOBI</name>
<gene>
    <name evidence="3" type="ORF">WMY93_002289</name>
</gene>
<keyword evidence="2" id="KW-0472">Membrane</keyword>
<feature type="transmembrane region" description="Helical" evidence="2">
    <location>
        <begin position="21"/>
        <end position="41"/>
    </location>
</feature>
<dbReference type="Proteomes" id="UP001460270">
    <property type="component" value="Unassembled WGS sequence"/>
</dbReference>
<protein>
    <submittedName>
        <fullName evidence="3">Uncharacterized protein</fullName>
    </submittedName>
</protein>
<keyword evidence="2" id="KW-0812">Transmembrane</keyword>
<reference evidence="4" key="1">
    <citation type="submission" date="2024-04" db="EMBL/GenBank/DDBJ databases">
        <title>Salinicola lusitanus LLJ914,a marine bacterium isolated from the Okinawa Trough.</title>
        <authorList>
            <person name="Li J."/>
        </authorList>
    </citation>
    <scope>NUCLEOTIDE SEQUENCE [LARGE SCALE GENOMIC DNA]</scope>
</reference>
<dbReference type="AlphaFoldDB" id="A0AAW0PTG2"/>
<evidence type="ECO:0000313" key="3">
    <source>
        <dbReference type="EMBL" id="KAK7938963.1"/>
    </source>
</evidence>
<evidence type="ECO:0000313" key="4">
    <source>
        <dbReference type="Proteomes" id="UP001460270"/>
    </source>
</evidence>
<evidence type="ECO:0000256" key="2">
    <source>
        <dbReference type="SAM" id="Phobius"/>
    </source>
</evidence>
<feature type="compositionally biased region" description="Basic residues" evidence="1">
    <location>
        <begin position="1"/>
        <end position="19"/>
    </location>
</feature>
<keyword evidence="2" id="KW-1133">Transmembrane helix</keyword>
<comment type="caution">
    <text evidence="3">The sequence shown here is derived from an EMBL/GenBank/DDBJ whole genome shotgun (WGS) entry which is preliminary data.</text>
</comment>
<dbReference type="EMBL" id="JBBPFD010000002">
    <property type="protein sequence ID" value="KAK7938963.1"/>
    <property type="molecule type" value="Genomic_DNA"/>
</dbReference>
<evidence type="ECO:0000256" key="1">
    <source>
        <dbReference type="SAM" id="MobiDB-lite"/>
    </source>
</evidence>